<reference evidence="1 2" key="1">
    <citation type="submission" date="2019-02" db="EMBL/GenBank/DDBJ databases">
        <title>Draft genome sequence of Amycolatopsis sp. 8-3EHSu isolated from roots of Suaeda maritima.</title>
        <authorList>
            <person name="Duangmal K."/>
            <person name="Chantavorakit T."/>
        </authorList>
    </citation>
    <scope>NUCLEOTIDE SEQUENCE [LARGE SCALE GENOMIC DNA]</scope>
    <source>
        <strain evidence="1 2">8-3EHSu</strain>
    </source>
</reference>
<dbReference type="RefSeq" id="WP_130473282.1">
    <property type="nucleotide sequence ID" value="NZ_SFCC01000001.1"/>
</dbReference>
<name>A0A4Q7JEY6_9PSEU</name>
<sequence length="379" mass="38910">MTDVIVAGAGPAGVALAGACARLGLATTLVDPAPRRPWPATYGLWRDEVPDLPASAVAAASRDVVATAVTTHRLDGEYLIADNAGLRRWLSHPEIRFVTGRLAGAEAGPAGVTVTLADGRRLAAAAAFDATGARRAARNQTAYGLPVADAAALTGGHDVVFMDWHPGPRPDGLATPTFLYAVPLGEGRVLVEETDLAGAPGLAPAVLAGRLRARLTAAGIAAAGPPERVRIPLDLPATTRGAAVPFGAAAGLVHPATGYSLATTLRLAPAVAAAVAADPGAARTAAARVIWPPAARAVHALRRHGLAALTALPPRRVPEFFELFFTLPAPLRHAYTGGRDDLPGTARAMAALFGASPWRLRAGLALPVRPGRRSRTRTP</sequence>
<evidence type="ECO:0000313" key="2">
    <source>
        <dbReference type="Proteomes" id="UP000292003"/>
    </source>
</evidence>
<accession>A0A4Q7JEY6</accession>
<dbReference type="InterPro" id="IPR036188">
    <property type="entry name" value="FAD/NAD-bd_sf"/>
</dbReference>
<organism evidence="1 2">
    <name type="scientific">Amycolatopsis suaedae</name>
    <dbReference type="NCBI Taxonomy" id="2510978"/>
    <lineage>
        <taxon>Bacteria</taxon>
        <taxon>Bacillati</taxon>
        <taxon>Actinomycetota</taxon>
        <taxon>Actinomycetes</taxon>
        <taxon>Pseudonocardiales</taxon>
        <taxon>Pseudonocardiaceae</taxon>
        <taxon>Amycolatopsis</taxon>
    </lineage>
</organism>
<proteinExistence type="predicted"/>
<dbReference type="Pfam" id="PF05834">
    <property type="entry name" value="Lycopene_cycl"/>
    <property type="match status" value="1"/>
</dbReference>
<dbReference type="OrthoDB" id="537501at2"/>
<evidence type="ECO:0000313" key="1">
    <source>
        <dbReference type="EMBL" id="RZQ65712.1"/>
    </source>
</evidence>
<comment type="caution">
    <text evidence="1">The sequence shown here is derived from an EMBL/GenBank/DDBJ whole genome shotgun (WGS) entry which is preliminary data.</text>
</comment>
<protein>
    <submittedName>
        <fullName evidence="1">Lycopene cyclase</fullName>
    </submittedName>
</protein>
<gene>
    <name evidence="1" type="ORF">EWH70_01035</name>
</gene>
<dbReference type="AlphaFoldDB" id="A0A4Q7JEY6"/>
<keyword evidence="2" id="KW-1185">Reference proteome</keyword>
<dbReference type="PANTHER" id="PTHR39757:SF5">
    <property type="entry name" value="OS02G0190600 PROTEIN"/>
    <property type="match status" value="1"/>
</dbReference>
<dbReference type="Gene3D" id="3.50.50.60">
    <property type="entry name" value="FAD/NAD(P)-binding domain"/>
    <property type="match status" value="1"/>
</dbReference>
<dbReference type="SUPFAM" id="SSF51905">
    <property type="entry name" value="FAD/NAD(P)-binding domain"/>
    <property type="match status" value="1"/>
</dbReference>
<dbReference type="EMBL" id="SFCC01000001">
    <property type="protein sequence ID" value="RZQ65712.1"/>
    <property type="molecule type" value="Genomic_DNA"/>
</dbReference>
<dbReference type="Proteomes" id="UP000292003">
    <property type="component" value="Unassembled WGS sequence"/>
</dbReference>
<dbReference type="PANTHER" id="PTHR39757">
    <property type="match status" value="1"/>
</dbReference>